<dbReference type="EMBL" id="LR797485">
    <property type="protein sequence ID" value="CAB4219739.1"/>
    <property type="molecule type" value="Genomic_DNA"/>
</dbReference>
<organism evidence="1">
    <name type="scientific">uncultured Caudovirales phage</name>
    <dbReference type="NCBI Taxonomy" id="2100421"/>
    <lineage>
        <taxon>Viruses</taxon>
        <taxon>Duplodnaviria</taxon>
        <taxon>Heunggongvirae</taxon>
        <taxon>Uroviricota</taxon>
        <taxon>Caudoviricetes</taxon>
        <taxon>Peduoviridae</taxon>
        <taxon>Maltschvirus</taxon>
        <taxon>Maltschvirus maltsch</taxon>
    </lineage>
</organism>
<dbReference type="EMBL" id="LR796967">
    <property type="protein sequence ID" value="CAB4178475.1"/>
    <property type="molecule type" value="Genomic_DNA"/>
</dbReference>
<protein>
    <submittedName>
        <fullName evidence="1">Uncharacterized protein</fullName>
    </submittedName>
</protein>
<sequence>MMSELHLGYADIMSMPVVTMFEILGGHNRARGD</sequence>
<accession>A0A6J5QB87</accession>
<name>A0A6J5QB87_9CAUD</name>
<proteinExistence type="predicted"/>
<reference evidence="1" key="1">
    <citation type="submission" date="2020-05" db="EMBL/GenBank/DDBJ databases">
        <authorList>
            <person name="Chiriac C."/>
            <person name="Salcher M."/>
            <person name="Ghai R."/>
            <person name="Kavagutti S V."/>
        </authorList>
    </citation>
    <scope>NUCLEOTIDE SEQUENCE</scope>
</reference>
<evidence type="ECO:0000313" key="1">
    <source>
        <dbReference type="EMBL" id="CAB4178475.1"/>
    </source>
</evidence>
<gene>
    <name evidence="1" type="ORF">UFOVP1021_36</name>
    <name evidence="2" type="ORF">UFOVP1622_57</name>
</gene>
<evidence type="ECO:0000313" key="2">
    <source>
        <dbReference type="EMBL" id="CAB4219739.1"/>
    </source>
</evidence>